<evidence type="ECO:0000313" key="16">
    <source>
        <dbReference type="Proteomes" id="UP001153076"/>
    </source>
</evidence>
<keyword evidence="16" id="KW-1185">Reference proteome</keyword>
<dbReference type="GO" id="GO:0016787">
    <property type="term" value="F:hydrolase activity"/>
    <property type="evidence" value="ECO:0007669"/>
    <property type="project" value="UniProtKB-KW"/>
</dbReference>
<dbReference type="GO" id="GO:0046872">
    <property type="term" value="F:metal ion binding"/>
    <property type="evidence" value="ECO:0007669"/>
    <property type="project" value="UniProtKB-KW"/>
</dbReference>
<comment type="cofactor">
    <cofactor evidence="1">
        <name>Mg(2+)</name>
        <dbReference type="ChEBI" id="CHEBI:18420"/>
    </cofactor>
</comment>
<evidence type="ECO:0000256" key="13">
    <source>
        <dbReference type="SAM" id="Coils"/>
    </source>
</evidence>
<evidence type="ECO:0000256" key="14">
    <source>
        <dbReference type="SAM" id="MobiDB-lite"/>
    </source>
</evidence>
<keyword evidence="7" id="KW-0378">Hydrolase</keyword>
<dbReference type="OrthoDB" id="343092at2759"/>
<dbReference type="EMBL" id="JAKOGI010000043">
    <property type="protein sequence ID" value="KAJ8447032.1"/>
    <property type="molecule type" value="Genomic_DNA"/>
</dbReference>
<evidence type="ECO:0000256" key="11">
    <source>
        <dbReference type="ARBA" id="ARBA00023242"/>
    </source>
</evidence>
<dbReference type="Proteomes" id="UP001153076">
    <property type="component" value="Unassembled WGS sequence"/>
</dbReference>
<keyword evidence="9" id="KW-0233">DNA recombination</keyword>
<gene>
    <name evidence="15" type="ORF">Cgig2_033601</name>
</gene>
<feature type="coiled-coil region" evidence="13">
    <location>
        <begin position="378"/>
        <end position="410"/>
    </location>
</feature>
<evidence type="ECO:0008006" key="17">
    <source>
        <dbReference type="Google" id="ProtNLM"/>
    </source>
</evidence>
<feature type="region of interest" description="Disordered" evidence="14">
    <location>
        <begin position="340"/>
        <end position="370"/>
    </location>
</feature>
<dbReference type="GO" id="GO:0005634">
    <property type="term" value="C:nucleus"/>
    <property type="evidence" value="ECO:0007669"/>
    <property type="project" value="UniProtKB-SubCell"/>
</dbReference>
<feature type="compositionally biased region" description="Basic and acidic residues" evidence="14">
    <location>
        <begin position="354"/>
        <end position="370"/>
    </location>
</feature>
<reference evidence="15" key="1">
    <citation type="submission" date="2022-04" db="EMBL/GenBank/DDBJ databases">
        <title>Carnegiea gigantea Genome sequencing and assembly v2.</title>
        <authorList>
            <person name="Copetti D."/>
            <person name="Sanderson M.J."/>
            <person name="Burquez A."/>
            <person name="Wojciechowski M.F."/>
        </authorList>
    </citation>
    <scope>NUCLEOTIDE SEQUENCE</scope>
    <source>
        <strain evidence="15">SGP5-SGP5p</strain>
        <tissue evidence="15">Aerial part</tissue>
    </source>
</reference>
<dbReference type="PANTHER" id="PTHR21077:SF5">
    <property type="entry name" value="CROSSOVER JUNCTION ENDONUCLEASE MMS4"/>
    <property type="match status" value="1"/>
</dbReference>
<keyword evidence="10" id="KW-0234">DNA repair</keyword>
<evidence type="ECO:0000256" key="8">
    <source>
        <dbReference type="ARBA" id="ARBA00022842"/>
    </source>
</evidence>
<keyword evidence="8" id="KW-0460">Magnesium</keyword>
<keyword evidence="13" id="KW-0175">Coiled coil</keyword>
<dbReference type="PANTHER" id="PTHR21077">
    <property type="entry name" value="EME1 PROTEIN"/>
    <property type="match status" value="1"/>
</dbReference>
<keyword evidence="12" id="KW-0469">Meiosis</keyword>
<comment type="subcellular location">
    <subcellularLocation>
        <location evidence="2">Nucleus</location>
    </subcellularLocation>
</comment>
<keyword evidence="11" id="KW-0539">Nucleus</keyword>
<dbReference type="GO" id="GO:0006281">
    <property type="term" value="P:DNA repair"/>
    <property type="evidence" value="ECO:0007669"/>
    <property type="project" value="UniProtKB-KW"/>
</dbReference>
<evidence type="ECO:0000313" key="15">
    <source>
        <dbReference type="EMBL" id="KAJ8447032.1"/>
    </source>
</evidence>
<comment type="caution">
    <text evidence="15">The sequence shown here is derived from an EMBL/GenBank/DDBJ whole genome shotgun (WGS) entry which is preliminary data.</text>
</comment>
<evidence type="ECO:0000256" key="3">
    <source>
        <dbReference type="ARBA" id="ARBA00022722"/>
    </source>
</evidence>
<keyword evidence="4" id="KW-0479">Metal-binding</keyword>
<evidence type="ECO:0000256" key="6">
    <source>
        <dbReference type="ARBA" id="ARBA00022763"/>
    </source>
</evidence>
<protein>
    <recommendedName>
        <fullName evidence="17">Crossover junction endonuclease EME1</fullName>
    </recommendedName>
</protein>
<organism evidence="15 16">
    <name type="scientific">Carnegiea gigantea</name>
    <dbReference type="NCBI Taxonomy" id="171969"/>
    <lineage>
        <taxon>Eukaryota</taxon>
        <taxon>Viridiplantae</taxon>
        <taxon>Streptophyta</taxon>
        <taxon>Embryophyta</taxon>
        <taxon>Tracheophyta</taxon>
        <taxon>Spermatophyta</taxon>
        <taxon>Magnoliopsida</taxon>
        <taxon>eudicotyledons</taxon>
        <taxon>Gunneridae</taxon>
        <taxon>Pentapetalae</taxon>
        <taxon>Caryophyllales</taxon>
        <taxon>Cactineae</taxon>
        <taxon>Cactaceae</taxon>
        <taxon>Cactoideae</taxon>
        <taxon>Echinocereeae</taxon>
        <taxon>Carnegiea</taxon>
    </lineage>
</organism>
<dbReference type="GO" id="GO:0051321">
    <property type="term" value="P:meiotic cell cycle"/>
    <property type="evidence" value="ECO:0007669"/>
    <property type="project" value="UniProtKB-KW"/>
</dbReference>
<evidence type="ECO:0000256" key="5">
    <source>
        <dbReference type="ARBA" id="ARBA00022759"/>
    </source>
</evidence>
<keyword evidence="6" id="KW-0227">DNA damage</keyword>
<accession>A0A9Q1KQU1</accession>
<dbReference type="GO" id="GO:0048476">
    <property type="term" value="C:Holliday junction resolvase complex"/>
    <property type="evidence" value="ECO:0007669"/>
    <property type="project" value="InterPro"/>
</dbReference>
<evidence type="ECO:0000256" key="1">
    <source>
        <dbReference type="ARBA" id="ARBA00001946"/>
    </source>
</evidence>
<feature type="compositionally biased region" description="Polar residues" evidence="14">
    <location>
        <begin position="77"/>
        <end position="89"/>
    </location>
</feature>
<keyword evidence="5" id="KW-0255">Endonuclease</keyword>
<feature type="region of interest" description="Disordered" evidence="14">
    <location>
        <begin position="1"/>
        <end position="102"/>
    </location>
</feature>
<keyword evidence="3" id="KW-0540">Nuclease</keyword>
<evidence type="ECO:0000256" key="4">
    <source>
        <dbReference type="ARBA" id="ARBA00022723"/>
    </source>
</evidence>
<proteinExistence type="predicted"/>
<dbReference type="InterPro" id="IPR033310">
    <property type="entry name" value="Mms4/EME1/EME2"/>
</dbReference>
<evidence type="ECO:0000256" key="2">
    <source>
        <dbReference type="ARBA" id="ARBA00004123"/>
    </source>
</evidence>
<evidence type="ECO:0000256" key="10">
    <source>
        <dbReference type="ARBA" id="ARBA00023204"/>
    </source>
</evidence>
<feature type="compositionally biased region" description="Polar residues" evidence="14">
    <location>
        <begin position="20"/>
        <end position="30"/>
    </location>
</feature>
<evidence type="ECO:0000256" key="9">
    <source>
        <dbReference type="ARBA" id="ARBA00023172"/>
    </source>
</evidence>
<evidence type="ECO:0000256" key="12">
    <source>
        <dbReference type="ARBA" id="ARBA00023254"/>
    </source>
</evidence>
<sequence length="481" mass="53832">MSHPNPIQVELISDDEDDNVTSNSLKTPVSNHLKRPRSDFHSNSAPFFIIDDDPTPQKLRTSASSARSAVSEISFSDSPKTQDPQTLSCESKDVKDPSFGSSSLPRISSMACIGGGSDQLKIAALLVFRVGGWNVKQIALDAVGGLICLESDDENEKCPERGNWWKNIGRFAGFDEEKDLKASPRFAIRDKQWQNGEISAGFDEENNLEKSSADIDSVHYTDVAVHSNVHDDAEGSPAKGIGLRNEGRSDLNVQDYSAKKPDIALKESRKRKEVINADFDVECLEESLSVVKSSSLENRKPTSTYESIHLEDDADQLLPFHDLDHGTENVRLEADGVNCKRKSRGNANPQLKQNRNEKLTNRKKSEAEKARVMGEKKLKKQQDQLHKVALKAEAAKSRQLEKDKQRWEKECDKNILTEIDPKLASLETDVHYVLLIYGAEEFCKVALDGSLMDHISSVRNHYPSYTICCLTNRLMSYINKR</sequence>
<dbReference type="AlphaFoldDB" id="A0A9Q1KQU1"/>
<dbReference type="GO" id="GO:0004519">
    <property type="term" value="F:endonuclease activity"/>
    <property type="evidence" value="ECO:0007669"/>
    <property type="project" value="UniProtKB-KW"/>
</dbReference>
<dbReference type="GO" id="GO:0006310">
    <property type="term" value="P:DNA recombination"/>
    <property type="evidence" value="ECO:0007669"/>
    <property type="project" value="UniProtKB-KW"/>
</dbReference>
<name>A0A9Q1KQU1_9CARY</name>
<evidence type="ECO:0000256" key="7">
    <source>
        <dbReference type="ARBA" id="ARBA00022801"/>
    </source>
</evidence>
<feature type="compositionally biased region" description="Low complexity" evidence="14">
    <location>
        <begin position="62"/>
        <end position="76"/>
    </location>
</feature>